<accession>A0A2I0BHM1</accession>
<name>A0A2I0BHM1_9ASPA</name>
<organism evidence="2 3">
    <name type="scientific">Apostasia shenzhenica</name>
    <dbReference type="NCBI Taxonomy" id="1088818"/>
    <lineage>
        <taxon>Eukaryota</taxon>
        <taxon>Viridiplantae</taxon>
        <taxon>Streptophyta</taxon>
        <taxon>Embryophyta</taxon>
        <taxon>Tracheophyta</taxon>
        <taxon>Spermatophyta</taxon>
        <taxon>Magnoliopsida</taxon>
        <taxon>Liliopsida</taxon>
        <taxon>Asparagales</taxon>
        <taxon>Orchidaceae</taxon>
        <taxon>Apostasioideae</taxon>
        <taxon>Apostasia</taxon>
    </lineage>
</organism>
<sequence>MILSLTTCRKTDESTVPRQKTHPYRERKGFEANAGKDPTTQDKDNTPQAEHSAHKKTFWDRKFSPPGKRKFAGDSPHASTLVYIIEEIFSAFRDRVSSRTEANGNHLNQARTPRSIAGSTSATATYCTSAALFAHSSMST</sequence>
<evidence type="ECO:0000313" key="2">
    <source>
        <dbReference type="EMBL" id="PKA67293.1"/>
    </source>
</evidence>
<feature type="region of interest" description="Disordered" evidence="1">
    <location>
        <begin position="1"/>
        <end position="75"/>
    </location>
</feature>
<keyword evidence="3" id="KW-1185">Reference proteome</keyword>
<proteinExistence type="predicted"/>
<dbReference type="AlphaFoldDB" id="A0A2I0BHM1"/>
<evidence type="ECO:0000313" key="3">
    <source>
        <dbReference type="Proteomes" id="UP000236161"/>
    </source>
</evidence>
<protein>
    <submittedName>
        <fullName evidence="2">Uncharacterized protein</fullName>
    </submittedName>
</protein>
<dbReference type="EMBL" id="KZ451883">
    <property type="protein sequence ID" value="PKA67293.1"/>
    <property type="molecule type" value="Genomic_DNA"/>
</dbReference>
<dbReference type="Proteomes" id="UP000236161">
    <property type="component" value="Unassembled WGS sequence"/>
</dbReference>
<gene>
    <name evidence="2" type="ORF">AXF42_Ash004786</name>
</gene>
<reference evidence="2 3" key="1">
    <citation type="journal article" date="2017" name="Nature">
        <title>The Apostasia genome and the evolution of orchids.</title>
        <authorList>
            <person name="Zhang G.Q."/>
            <person name="Liu K.W."/>
            <person name="Li Z."/>
            <person name="Lohaus R."/>
            <person name="Hsiao Y.Y."/>
            <person name="Niu S.C."/>
            <person name="Wang J.Y."/>
            <person name="Lin Y.C."/>
            <person name="Xu Q."/>
            <person name="Chen L.J."/>
            <person name="Yoshida K."/>
            <person name="Fujiwara S."/>
            <person name="Wang Z.W."/>
            <person name="Zhang Y.Q."/>
            <person name="Mitsuda N."/>
            <person name="Wang M."/>
            <person name="Liu G.H."/>
            <person name="Pecoraro L."/>
            <person name="Huang H.X."/>
            <person name="Xiao X.J."/>
            <person name="Lin M."/>
            <person name="Wu X.Y."/>
            <person name="Wu W.L."/>
            <person name="Chen Y.Y."/>
            <person name="Chang S.B."/>
            <person name="Sakamoto S."/>
            <person name="Ohme-Takagi M."/>
            <person name="Yagi M."/>
            <person name="Zeng S.J."/>
            <person name="Shen C.Y."/>
            <person name="Yeh C.M."/>
            <person name="Luo Y.B."/>
            <person name="Tsai W.C."/>
            <person name="Van de Peer Y."/>
            <person name="Liu Z.J."/>
        </authorList>
    </citation>
    <scope>NUCLEOTIDE SEQUENCE [LARGE SCALE GENOMIC DNA]</scope>
    <source>
        <strain evidence="3">cv. Shenzhen</strain>
        <tissue evidence="2">Stem</tissue>
    </source>
</reference>
<evidence type="ECO:0000256" key="1">
    <source>
        <dbReference type="SAM" id="MobiDB-lite"/>
    </source>
</evidence>